<proteinExistence type="predicted"/>
<dbReference type="InterPro" id="IPR019734">
    <property type="entry name" value="TPR_rpt"/>
</dbReference>
<protein>
    <submittedName>
        <fullName evidence="2">Tetratricopeptide repeat</fullName>
    </submittedName>
</protein>
<gene>
    <name evidence="2" type="ORF">GA0070618_4184</name>
</gene>
<evidence type="ECO:0000256" key="1">
    <source>
        <dbReference type="PROSITE-ProRule" id="PRU00339"/>
    </source>
</evidence>
<dbReference type="InterPro" id="IPR011990">
    <property type="entry name" value="TPR-like_helical_dom_sf"/>
</dbReference>
<keyword evidence="1" id="KW-0802">TPR repeat</keyword>
<organism evidence="2 3">
    <name type="scientific">Micromonospora echinospora</name>
    <name type="common">Micromonospora purpurea</name>
    <dbReference type="NCBI Taxonomy" id="1877"/>
    <lineage>
        <taxon>Bacteria</taxon>
        <taxon>Bacillati</taxon>
        <taxon>Actinomycetota</taxon>
        <taxon>Actinomycetes</taxon>
        <taxon>Micromonosporales</taxon>
        <taxon>Micromonosporaceae</taxon>
        <taxon>Micromonospora</taxon>
    </lineage>
</organism>
<dbReference type="InParanoid" id="A0A1C4YPJ6"/>
<dbReference type="EMBL" id="LT607413">
    <property type="protein sequence ID" value="SCF22271.1"/>
    <property type="molecule type" value="Genomic_DNA"/>
</dbReference>
<sequence>MRGVPTGANRCRASESATTSATVRMSDRYRRRVDGVTPSGDAITHLLAEAGWQPEQLARRLNECAERHGRPERLHIKTPYKWKKGDVPRSPWPLLTTVLLAEQLQRPITLDDLGWPDDGFEAVPASAGLELPWSPAGALQAGEVVNESEGMMHRRMFLTLLGSALTSPAHEWLIAQPSRAVASTAGRPLSPGVVDHLDAVTASLRRMDDHLGGGQTLGLVRQHLSTVVGVLRDRRYTDSVGRRLHATAGELLRLAGWLSFDDGHHSRAQRFWIAGLYQAHAAGDRGLGANILGFMSCQAKDLGQLRQAVTLAETARSSYPDTSPKVSTILDLRAAEAYANNRSVADTRRALDSAFDRLNDNRPEHGDPDWSYWINEAQAHAQAGYCYVKLKDWPRARDHLRAALRLQENEYTREGALRNALLATTYVQQAHPDLDKALALGDQAVQTLTGQVTSARCIKHVRNLVGALGPYRRTPAVRRFCHDAKDLVAT</sequence>
<evidence type="ECO:0000313" key="2">
    <source>
        <dbReference type="EMBL" id="SCF22271.1"/>
    </source>
</evidence>
<feature type="repeat" description="TPR" evidence="1">
    <location>
        <begin position="377"/>
        <end position="410"/>
    </location>
</feature>
<evidence type="ECO:0000313" key="3">
    <source>
        <dbReference type="Proteomes" id="UP000198253"/>
    </source>
</evidence>
<dbReference type="AlphaFoldDB" id="A0A1C4YPJ6"/>
<dbReference type="Gene3D" id="1.25.40.10">
    <property type="entry name" value="Tetratricopeptide repeat domain"/>
    <property type="match status" value="1"/>
</dbReference>
<keyword evidence="3" id="KW-1185">Reference proteome</keyword>
<dbReference type="SMART" id="SM00028">
    <property type="entry name" value="TPR"/>
    <property type="match status" value="1"/>
</dbReference>
<dbReference type="PROSITE" id="PS50005">
    <property type="entry name" value="TPR"/>
    <property type="match status" value="1"/>
</dbReference>
<reference evidence="3" key="1">
    <citation type="submission" date="2016-06" db="EMBL/GenBank/DDBJ databases">
        <authorList>
            <person name="Varghese N."/>
            <person name="Submissions Spin"/>
        </authorList>
    </citation>
    <scope>NUCLEOTIDE SEQUENCE [LARGE SCALE GENOMIC DNA]</scope>
    <source>
        <strain evidence="3">DSM 43816</strain>
    </source>
</reference>
<dbReference type="Proteomes" id="UP000198253">
    <property type="component" value="Chromosome I"/>
</dbReference>
<dbReference type="SUPFAM" id="SSF48452">
    <property type="entry name" value="TPR-like"/>
    <property type="match status" value="1"/>
</dbReference>
<name>A0A1C4YPJ6_MICEC</name>
<accession>A0A1C4YPJ6</accession>